<keyword evidence="9 12" id="KW-0949">S-adenosyl-L-methionine</keyword>
<dbReference type="GO" id="GO:0070042">
    <property type="term" value="F:rRNA (uridine-N3-)-methyltransferase activity"/>
    <property type="evidence" value="ECO:0007669"/>
    <property type="project" value="TreeGrafter"/>
</dbReference>
<dbReference type="InterPro" id="IPR046886">
    <property type="entry name" value="RsmE_MTase_dom"/>
</dbReference>
<feature type="domain" description="Ribosomal RNA small subunit methyltransferase E PUA-like" evidence="14">
    <location>
        <begin position="24"/>
        <end position="63"/>
    </location>
</feature>
<organism evidence="15 16">
    <name type="scientific">Rothia terrae</name>
    <dbReference type="NCBI Taxonomy" id="396015"/>
    <lineage>
        <taxon>Bacteria</taxon>
        <taxon>Bacillati</taxon>
        <taxon>Actinomycetota</taxon>
        <taxon>Actinomycetes</taxon>
        <taxon>Micrococcales</taxon>
        <taxon>Micrococcaceae</taxon>
        <taxon>Rothia</taxon>
    </lineage>
</organism>
<dbReference type="InterPro" id="IPR029026">
    <property type="entry name" value="tRNA_m1G_MTases_N"/>
</dbReference>
<dbReference type="Proteomes" id="UP000516404">
    <property type="component" value="Chromosome"/>
</dbReference>
<dbReference type="GeneID" id="96623833"/>
<dbReference type="NCBIfam" id="NF008693">
    <property type="entry name" value="PRK11713.2-3"/>
    <property type="match status" value="1"/>
</dbReference>
<dbReference type="InterPro" id="IPR046887">
    <property type="entry name" value="RsmE_PUA-like"/>
</dbReference>
<dbReference type="EC" id="2.1.1.193" evidence="3 12"/>
<evidence type="ECO:0000259" key="13">
    <source>
        <dbReference type="Pfam" id="PF04452"/>
    </source>
</evidence>
<protein>
    <recommendedName>
        <fullName evidence="4 12">Ribosomal RNA small subunit methyltransferase E</fullName>
        <ecNumber evidence="3 12">2.1.1.193</ecNumber>
    </recommendedName>
</protein>
<accession>A0A7H2BB31</accession>
<dbReference type="RefSeq" id="WP_190723900.1">
    <property type="nucleotide sequence ID" value="NZ_CP061539.1"/>
</dbReference>
<evidence type="ECO:0000256" key="5">
    <source>
        <dbReference type="ARBA" id="ARBA00022490"/>
    </source>
</evidence>
<evidence type="ECO:0000256" key="7">
    <source>
        <dbReference type="ARBA" id="ARBA00022603"/>
    </source>
</evidence>
<keyword evidence="7 12" id="KW-0489">Methyltransferase</keyword>
<evidence type="ECO:0000256" key="10">
    <source>
        <dbReference type="ARBA" id="ARBA00025699"/>
    </source>
</evidence>
<dbReference type="AlphaFoldDB" id="A0A7H2BB31"/>
<dbReference type="PIRSF" id="PIRSF015601">
    <property type="entry name" value="MTase_slr0722"/>
    <property type="match status" value="1"/>
</dbReference>
<comment type="subcellular location">
    <subcellularLocation>
        <location evidence="1 12">Cytoplasm</location>
    </subcellularLocation>
</comment>
<evidence type="ECO:0000259" key="14">
    <source>
        <dbReference type="Pfam" id="PF20260"/>
    </source>
</evidence>
<dbReference type="EMBL" id="CP061539">
    <property type="protein sequence ID" value="QNV36877.1"/>
    <property type="molecule type" value="Genomic_DNA"/>
</dbReference>
<dbReference type="GO" id="GO:0070475">
    <property type="term" value="P:rRNA base methylation"/>
    <property type="evidence" value="ECO:0007669"/>
    <property type="project" value="TreeGrafter"/>
</dbReference>
<gene>
    <name evidence="15" type="ORF">IDM49_06255</name>
</gene>
<evidence type="ECO:0000256" key="6">
    <source>
        <dbReference type="ARBA" id="ARBA00022552"/>
    </source>
</evidence>
<comment type="function">
    <text evidence="10 12">Specifically methylates the N3 position of the uracil ring of uridine 1498 (m3U1498) in 16S rRNA. Acts on the fully assembled 30S ribosomal subunit.</text>
</comment>
<comment type="similarity">
    <text evidence="2 12">Belongs to the RNA methyltransferase RsmE family.</text>
</comment>
<dbReference type="InterPro" id="IPR006700">
    <property type="entry name" value="RsmE"/>
</dbReference>
<keyword evidence="6 12" id="KW-0698">rRNA processing</keyword>
<dbReference type="NCBIfam" id="TIGR00046">
    <property type="entry name" value="RsmE family RNA methyltransferase"/>
    <property type="match status" value="1"/>
</dbReference>
<evidence type="ECO:0000256" key="12">
    <source>
        <dbReference type="PIRNR" id="PIRNR015601"/>
    </source>
</evidence>
<dbReference type="SUPFAM" id="SSF88697">
    <property type="entry name" value="PUA domain-like"/>
    <property type="match status" value="1"/>
</dbReference>
<evidence type="ECO:0000256" key="8">
    <source>
        <dbReference type="ARBA" id="ARBA00022679"/>
    </source>
</evidence>
<evidence type="ECO:0000313" key="16">
    <source>
        <dbReference type="Proteomes" id="UP000516404"/>
    </source>
</evidence>
<keyword evidence="16" id="KW-1185">Reference proteome</keyword>
<dbReference type="InterPro" id="IPR015947">
    <property type="entry name" value="PUA-like_sf"/>
</dbReference>
<evidence type="ECO:0000313" key="15">
    <source>
        <dbReference type="EMBL" id="QNV36877.1"/>
    </source>
</evidence>
<reference evidence="15 16" key="1">
    <citation type="submission" date="2020-09" db="EMBL/GenBank/DDBJ databases">
        <title>Investigation of environmental microbes.</title>
        <authorList>
            <person name="Ou Y."/>
            <person name="Kang Q."/>
        </authorList>
    </citation>
    <scope>NUCLEOTIDE SEQUENCE [LARGE SCALE GENOMIC DNA]</scope>
    <source>
        <strain evidence="15 16">KJZ-14</strain>
    </source>
</reference>
<dbReference type="GO" id="GO:0005737">
    <property type="term" value="C:cytoplasm"/>
    <property type="evidence" value="ECO:0007669"/>
    <property type="project" value="UniProtKB-SubCell"/>
</dbReference>
<comment type="catalytic activity">
    <reaction evidence="11 12">
        <text>uridine(1498) in 16S rRNA + S-adenosyl-L-methionine = N(3)-methyluridine(1498) in 16S rRNA + S-adenosyl-L-homocysteine + H(+)</text>
        <dbReference type="Rhea" id="RHEA:42920"/>
        <dbReference type="Rhea" id="RHEA-COMP:10283"/>
        <dbReference type="Rhea" id="RHEA-COMP:10284"/>
        <dbReference type="ChEBI" id="CHEBI:15378"/>
        <dbReference type="ChEBI" id="CHEBI:57856"/>
        <dbReference type="ChEBI" id="CHEBI:59789"/>
        <dbReference type="ChEBI" id="CHEBI:65315"/>
        <dbReference type="ChEBI" id="CHEBI:74502"/>
        <dbReference type="EC" id="2.1.1.193"/>
    </reaction>
</comment>
<dbReference type="Gene3D" id="3.40.1280.10">
    <property type="match status" value="1"/>
</dbReference>
<dbReference type="InterPro" id="IPR029028">
    <property type="entry name" value="Alpha/beta_knot_MTases"/>
</dbReference>
<proteinExistence type="inferred from homology"/>
<name>A0A7H2BB31_9MICC</name>
<evidence type="ECO:0000256" key="4">
    <source>
        <dbReference type="ARBA" id="ARBA00013673"/>
    </source>
</evidence>
<dbReference type="CDD" id="cd18084">
    <property type="entry name" value="RsmE-like"/>
    <property type="match status" value="1"/>
</dbReference>
<feature type="domain" description="Ribosomal RNA small subunit methyltransferase E methyltransferase" evidence="13">
    <location>
        <begin position="79"/>
        <end position="247"/>
    </location>
</feature>
<dbReference type="PANTHER" id="PTHR30027">
    <property type="entry name" value="RIBOSOMAL RNA SMALL SUBUNIT METHYLTRANSFERASE E"/>
    <property type="match status" value="1"/>
</dbReference>
<evidence type="ECO:0000256" key="9">
    <source>
        <dbReference type="ARBA" id="ARBA00022691"/>
    </source>
</evidence>
<dbReference type="PANTHER" id="PTHR30027:SF3">
    <property type="entry name" value="16S RRNA (URACIL(1498)-N(3))-METHYLTRANSFERASE"/>
    <property type="match status" value="1"/>
</dbReference>
<dbReference type="KEGG" id="rter:IDM49_06255"/>
<dbReference type="SUPFAM" id="SSF75217">
    <property type="entry name" value="alpha/beta knot"/>
    <property type="match status" value="1"/>
</dbReference>
<evidence type="ECO:0000256" key="3">
    <source>
        <dbReference type="ARBA" id="ARBA00012328"/>
    </source>
</evidence>
<keyword evidence="5 12" id="KW-0963">Cytoplasm</keyword>
<sequence>MTSPVFYVEPSELSKVEVGSFIALTGEEGHHARNVKRLSSGESVDIADGEGTRAVGVVESVLPEGLSIRVIEMAHESRSPRLYLVQALAKGDRDIMAIEMATEVGVAGVIPWQADRSIVRWKGERAKKAHAKWQNVVSAAAKQSRRSLIPTVYDLHTSKQLTQTIAEVTGENAAVFILHEQGNQQLTSVLADTNLSSTEEIYVVVGPEGGISPEELDAFVQAGAQVTLLGQEVLRSSTAGLAALSAVNIAVKHW</sequence>
<dbReference type="Gene3D" id="2.40.240.20">
    <property type="entry name" value="Hypothetical PUA domain-like, domain 1"/>
    <property type="match status" value="1"/>
</dbReference>
<evidence type="ECO:0000256" key="2">
    <source>
        <dbReference type="ARBA" id="ARBA00005528"/>
    </source>
</evidence>
<evidence type="ECO:0000256" key="11">
    <source>
        <dbReference type="ARBA" id="ARBA00047944"/>
    </source>
</evidence>
<keyword evidence="8 12" id="KW-0808">Transferase</keyword>
<dbReference type="Pfam" id="PF04452">
    <property type="entry name" value="Methyltrans_RNA"/>
    <property type="match status" value="1"/>
</dbReference>
<evidence type="ECO:0000256" key="1">
    <source>
        <dbReference type="ARBA" id="ARBA00004496"/>
    </source>
</evidence>
<dbReference type="Pfam" id="PF20260">
    <property type="entry name" value="PUA_4"/>
    <property type="match status" value="1"/>
</dbReference>